<reference evidence="1 2" key="1">
    <citation type="submission" date="2020-08" db="EMBL/GenBank/DDBJ databases">
        <title>Genome public.</title>
        <authorList>
            <person name="Liu C."/>
            <person name="Sun Q."/>
        </authorList>
    </citation>
    <scope>NUCLEOTIDE SEQUENCE [LARGE SCALE GENOMIC DNA]</scope>
    <source>
        <strain evidence="1 2">NSJ-66</strain>
    </source>
</reference>
<evidence type="ECO:0000313" key="2">
    <source>
        <dbReference type="Proteomes" id="UP000634672"/>
    </source>
</evidence>
<comment type="caution">
    <text evidence="1">The sequence shown here is derived from an EMBL/GenBank/DDBJ whole genome shotgun (WGS) entry which is preliminary data.</text>
</comment>
<keyword evidence="2" id="KW-1185">Reference proteome</keyword>
<gene>
    <name evidence="1" type="ORF">H8S75_11560</name>
</gene>
<proteinExistence type="predicted"/>
<dbReference type="Proteomes" id="UP000634672">
    <property type="component" value="Unassembled WGS sequence"/>
</dbReference>
<name>A0ABR7H649_9FIRM</name>
<organism evidence="1 2">
    <name type="scientific">Hungatella hominis</name>
    <dbReference type="NCBI Taxonomy" id="2763050"/>
    <lineage>
        <taxon>Bacteria</taxon>
        <taxon>Bacillati</taxon>
        <taxon>Bacillota</taxon>
        <taxon>Clostridia</taxon>
        <taxon>Lachnospirales</taxon>
        <taxon>Lachnospiraceae</taxon>
        <taxon>Hungatella</taxon>
    </lineage>
</organism>
<sequence>MVEKIIIDADLCIKLGGSNKYRYLHDVLPLIAKEIYMHTHAFGEVLMPASAVSQLKDLITENKVVLVNESGLDSKVRAIYDAAYRNLERVMIDATRPNKNKGEMCSLAYAKAASIPIFATDEKDLQPIIDKQLNTGMDDITCIRITDIITKAKEGEIAVPRKIAKALWIVAGKRKEVFDNEIWPVTAE</sequence>
<dbReference type="RefSeq" id="WP_187021690.1">
    <property type="nucleotide sequence ID" value="NZ_JACOPB010000004.1"/>
</dbReference>
<protein>
    <recommendedName>
        <fullName evidence="3">PIN domain-containing protein</fullName>
    </recommendedName>
</protein>
<evidence type="ECO:0008006" key="3">
    <source>
        <dbReference type="Google" id="ProtNLM"/>
    </source>
</evidence>
<evidence type="ECO:0000313" key="1">
    <source>
        <dbReference type="EMBL" id="MBC5708588.1"/>
    </source>
</evidence>
<dbReference type="EMBL" id="JACOPB010000004">
    <property type="protein sequence ID" value="MBC5708588.1"/>
    <property type="molecule type" value="Genomic_DNA"/>
</dbReference>
<accession>A0ABR7H649</accession>